<dbReference type="AlphaFoldDB" id="A0A501WA39"/>
<feature type="coiled-coil region" evidence="1">
    <location>
        <begin position="419"/>
        <end position="511"/>
    </location>
</feature>
<feature type="coiled-coil region" evidence="1">
    <location>
        <begin position="284"/>
        <end position="338"/>
    </location>
</feature>
<evidence type="ECO:0000256" key="2">
    <source>
        <dbReference type="SAM" id="Phobius"/>
    </source>
</evidence>
<evidence type="ECO:0000313" key="3">
    <source>
        <dbReference type="EMBL" id="TPE44934.1"/>
    </source>
</evidence>
<keyword evidence="2" id="KW-0812">Transmembrane</keyword>
<protein>
    <submittedName>
        <fullName evidence="3">Uncharacterized protein</fullName>
    </submittedName>
</protein>
<evidence type="ECO:0000256" key="1">
    <source>
        <dbReference type="SAM" id="Coils"/>
    </source>
</evidence>
<keyword evidence="1" id="KW-0175">Coiled coil</keyword>
<proteinExistence type="predicted"/>
<evidence type="ECO:0000313" key="4">
    <source>
        <dbReference type="Proteomes" id="UP000316727"/>
    </source>
</evidence>
<dbReference type="Proteomes" id="UP000316727">
    <property type="component" value="Unassembled WGS sequence"/>
</dbReference>
<feature type="transmembrane region" description="Helical" evidence="2">
    <location>
        <begin position="165"/>
        <end position="185"/>
    </location>
</feature>
<dbReference type="EMBL" id="VFRQ01000003">
    <property type="protein sequence ID" value="TPE44934.1"/>
    <property type="molecule type" value="Genomic_DNA"/>
</dbReference>
<feature type="coiled-coil region" evidence="1">
    <location>
        <begin position="572"/>
        <end position="663"/>
    </location>
</feature>
<comment type="caution">
    <text evidence="3">The sequence shown here is derived from an EMBL/GenBank/DDBJ whole genome shotgun (WGS) entry which is preliminary data.</text>
</comment>
<keyword evidence="4" id="KW-1185">Reference proteome</keyword>
<dbReference type="OrthoDB" id="892961at2"/>
<dbReference type="RefSeq" id="WP_140620959.1">
    <property type="nucleotide sequence ID" value="NZ_VFRQ01000003.1"/>
</dbReference>
<reference evidence="3 4" key="1">
    <citation type="submission" date="2019-06" db="EMBL/GenBank/DDBJ databases">
        <title>A novel bacterium of genus Pontibacter, isolated from marine sediment.</title>
        <authorList>
            <person name="Huang H."/>
            <person name="Mo K."/>
            <person name="Hu Y."/>
        </authorList>
    </citation>
    <scope>NUCLEOTIDE SEQUENCE [LARGE SCALE GENOMIC DNA]</scope>
    <source>
        <strain evidence="3 4">HB172049</strain>
    </source>
</reference>
<name>A0A501WA39_9BACT</name>
<keyword evidence="2" id="KW-0472">Membrane</keyword>
<keyword evidence="2" id="KW-1133">Transmembrane helix</keyword>
<gene>
    <name evidence="3" type="ORF">FJM65_07930</name>
</gene>
<sequence>MGLTKTYTIEIEGQKGQATVGQIKARIEELETAIDSAKLGTKELEEMMLELGKAKGALKELDDAVDALDPKAKTAALLDFANGFTGAFGVATVAAESFGLASEGSMEKYEAKLLSVITVMQGVEAMHKALNSETQSVLKSVLGMGNGWTIAGVKAKLMGITTRQALMATGVLAFVVVLGTIVANWDSISAAAKRFGSYLADTFPRLFAFFDKLGDQIRDVASFLSLGLVDSSTEKALQELEDKEKAATERRIARRKRLIAEEAAAGKSTYALRQQQLADELSLLEKGSEEYADKLSEIRQLKAAHDKSLAERDEKAWAEALDRQKKASEEAYKLAEENYNKRRQLEASLADQARSEAEEERQRRLEQAKLDGASQQTLLRIEADGLQEVLVELVAQGKRYSSEYLAIQNQIAEKEKAIVATNLAEQKKAKEEKERLLNEELATLQEASDMAVIELKLKGATEREITEATIRGLEQQLDVMEKAGLARTKAFAELKLQVKELRDNLVPAENDLMGELLTKLFRVNPGDLERVKESLAESLASLQQSLGYIAETLFNDAFMRLDAYTEYLDEQLELSRERQEAAEDSLQEAMERRQALESRLEDARGAKREYLIRQIAKERAEEARLTNEKKKAAAEEAKIAKQKEQAEEKRQQLEAKAQALMAATTLATNVQNAADAVAAALKATKSGAGLPPPANIAAIAAGVAAVAAAVLSAKKLAGSLQEVKASKRANGGALDGPSHDAGGIRGTGRFSNIEVEGGEFVTNKHAYRNNREAIERINAIGRSVRFVAIPEHQLKRKFADGGQLPGSAAAAAASVGAEGGAFVPTATLEKIERYLQSIDGNTARTADKDFTYPEPDNWQSRRIVRKAESLNRDEQVGKLL</sequence>
<accession>A0A501WA39</accession>
<feature type="coiled-coil region" evidence="1">
    <location>
        <begin position="27"/>
        <end position="64"/>
    </location>
</feature>
<organism evidence="3 4">
    <name type="scientific">Pontibacter mangrovi</name>
    <dbReference type="NCBI Taxonomy" id="2589816"/>
    <lineage>
        <taxon>Bacteria</taxon>
        <taxon>Pseudomonadati</taxon>
        <taxon>Bacteroidota</taxon>
        <taxon>Cytophagia</taxon>
        <taxon>Cytophagales</taxon>
        <taxon>Hymenobacteraceae</taxon>
        <taxon>Pontibacter</taxon>
    </lineage>
</organism>